<dbReference type="Gene3D" id="2.120.10.80">
    <property type="entry name" value="Kelch-type beta propeller"/>
    <property type="match status" value="1"/>
</dbReference>
<dbReference type="EMBL" id="JAWSTH010000033">
    <property type="protein sequence ID" value="MDW5595431.1"/>
    <property type="molecule type" value="Genomic_DNA"/>
</dbReference>
<dbReference type="InterPro" id="IPR006652">
    <property type="entry name" value="Kelch_1"/>
</dbReference>
<accession>A0ABU4HQ35</accession>
<dbReference type="PANTHER" id="PTHR45632">
    <property type="entry name" value="LD33804P"/>
    <property type="match status" value="1"/>
</dbReference>
<protein>
    <submittedName>
        <fullName evidence="4">Kelch repeat-containing protein</fullName>
    </submittedName>
</protein>
<dbReference type="Gene3D" id="2.130.10.80">
    <property type="entry name" value="Galactose oxidase/kelch, beta-propeller"/>
    <property type="match status" value="2"/>
</dbReference>
<dbReference type="SUPFAM" id="SSF117281">
    <property type="entry name" value="Kelch motif"/>
    <property type="match status" value="1"/>
</dbReference>
<name>A0ABU4HQ35_9ACTN</name>
<comment type="caution">
    <text evidence="4">The sequence shown here is derived from an EMBL/GenBank/DDBJ whole genome shotgun (WGS) entry which is preliminary data.</text>
</comment>
<keyword evidence="1" id="KW-0880">Kelch repeat</keyword>
<feature type="region of interest" description="Disordered" evidence="3">
    <location>
        <begin position="434"/>
        <end position="480"/>
    </location>
</feature>
<organism evidence="4 5">
    <name type="scientific">Conexibacter stalactiti</name>
    <dbReference type="NCBI Taxonomy" id="1940611"/>
    <lineage>
        <taxon>Bacteria</taxon>
        <taxon>Bacillati</taxon>
        <taxon>Actinomycetota</taxon>
        <taxon>Thermoleophilia</taxon>
        <taxon>Solirubrobacterales</taxon>
        <taxon>Conexibacteraceae</taxon>
        <taxon>Conexibacter</taxon>
    </lineage>
</organism>
<dbReference type="Proteomes" id="UP001284601">
    <property type="component" value="Unassembled WGS sequence"/>
</dbReference>
<reference evidence="5" key="1">
    <citation type="submission" date="2023-07" db="EMBL/GenBank/DDBJ databases">
        <title>Conexibacter stalactiti sp. nov., isolated from stalactites in a lava cave and emended description of the genus Conexibacter.</title>
        <authorList>
            <person name="Lee S.D."/>
        </authorList>
    </citation>
    <scope>NUCLEOTIDE SEQUENCE [LARGE SCALE GENOMIC DNA]</scope>
    <source>
        <strain evidence="5">KCTC 39840</strain>
    </source>
</reference>
<dbReference type="Gene3D" id="2.60.40.10">
    <property type="entry name" value="Immunoglobulins"/>
    <property type="match status" value="1"/>
</dbReference>
<dbReference type="InterPro" id="IPR015915">
    <property type="entry name" value="Kelch-typ_b-propeller"/>
</dbReference>
<evidence type="ECO:0000256" key="3">
    <source>
        <dbReference type="SAM" id="MobiDB-lite"/>
    </source>
</evidence>
<sequence>MTLPDGDALVLEGSSDLGAPPTVDPGVARYDVETGTWSDRSPIPHPSNGGGLAAVTLPDGRVLVVGGIVSGQDVTLVQLYAPATDSWEQGTPLALHRWNHTATPLDDGTVLVAGGYETGMGGGPFGPTATAARYDPVADSWTPVDPLPVATYLATAAKLPDGDVVVSGGYESDRVFRFDAGTGTWTTLQPLPQVRYRHTAIPTPDGSLLLAGGTVGEFWNPTDGGVDRYDPLDGSVQSLLAGATFPIADAAALSGGLVLLLGRGSPSIPGPRRSVVLDPATGAVIDTGNPPSQQDNGQLVPLGDGSILSIGDLSQSGGSDRFFARTITRTVPADFGEQTSGRRSAVVSVPVTAVSHLLAPLGSATIEGLNASDFTIVTDGCATLLLSRGESCFVGVRFTPSAEGERSATLSVANVLSAGGRIAIPLSGVGLPVPVVPQSPGGGGQQPPQPQPPAGGGGGGTPAPSQRPPARAAARSRAPTTLRIRCSARRGRQVVCTGLPRTLPGGGVRLSRAGIVHATGTLKRGRLTLTVRRRLFDRRYTLVIGHRRPLKLVID</sequence>
<evidence type="ECO:0000313" key="4">
    <source>
        <dbReference type="EMBL" id="MDW5595431.1"/>
    </source>
</evidence>
<feature type="compositionally biased region" description="Low complexity" evidence="3">
    <location>
        <begin position="462"/>
        <end position="479"/>
    </location>
</feature>
<dbReference type="InterPro" id="IPR013783">
    <property type="entry name" value="Ig-like_fold"/>
</dbReference>
<dbReference type="InterPro" id="IPR037293">
    <property type="entry name" value="Gal_Oxidase_central_sf"/>
</dbReference>
<evidence type="ECO:0000313" key="5">
    <source>
        <dbReference type="Proteomes" id="UP001284601"/>
    </source>
</evidence>
<gene>
    <name evidence="4" type="ORF">R7226_13865</name>
</gene>
<dbReference type="PANTHER" id="PTHR45632:SF3">
    <property type="entry name" value="KELCH-LIKE PROTEIN 32"/>
    <property type="match status" value="1"/>
</dbReference>
<dbReference type="SMART" id="SM00612">
    <property type="entry name" value="Kelch"/>
    <property type="match status" value="3"/>
</dbReference>
<keyword evidence="2" id="KW-0677">Repeat</keyword>
<proteinExistence type="predicted"/>
<reference evidence="4 5" key="2">
    <citation type="submission" date="2023-10" db="EMBL/GenBank/DDBJ databases">
        <authorList>
            <person name="Han X.F."/>
        </authorList>
    </citation>
    <scope>NUCLEOTIDE SEQUENCE [LARGE SCALE GENOMIC DNA]</scope>
    <source>
        <strain evidence="4 5">KCTC 39840</strain>
    </source>
</reference>
<dbReference type="RefSeq" id="WP_318597767.1">
    <property type="nucleotide sequence ID" value="NZ_JAWSTH010000033.1"/>
</dbReference>
<keyword evidence="5" id="KW-1185">Reference proteome</keyword>
<evidence type="ECO:0000256" key="1">
    <source>
        <dbReference type="ARBA" id="ARBA00022441"/>
    </source>
</evidence>
<evidence type="ECO:0000256" key="2">
    <source>
        <dbReference type="ARBA" id="ARBA00022737"/>
    </source>
</evidence>